<feature type="compositionally biased region" description="Basic and acidic residues" evidence="1">
    <location>
        <begin position="30"/>
        <end position="42"/>
    </location>
</feature>
<feature type="transmembrane region" description="Helical" evidence="2">
    <location>
        <begin position="515"/>
        <end position="532"/>
    </location>
</feature>
<keyword evidence="2" id="KW-0472">Membrane</keyword>
<feature type="region of interest" description="Disordered" evidence="1">
    <location>
        <begin position="143"/>
        <end position="195"/>
    </location>
</feature>
<dbReference type="EMBL" id="MU155151">
    <property type="protein sequence ID" value="KAF9483649.1"/>
    <property type="molecule type" value="Genomic_DNA"/>
</dbReference>
<evidence type="ECO:0000256" key="2">
    <source>
        <dbReference type="SAM" id="Phobius"/>
    </source>
</evidence>
<protein>
    <recommendedName>
        <fullName evidence="5">Sulfate transporter</fullName>
    </recommendedName>
</protein>
<feature type="compositionally biased region" description="Pro residues" evidence="1">
    <location>
        <begin position="305"/>
        <end position="314"/>
    </location>
</feature>
<feature type="transmembrane region" description="Helical" evidence="2">
    <location>
        <begin position="486"/>
        <end position="509"/>
    </location>
</feature>
<dbReference type="Proteomes" id="UP000807469">
    <property type="component" value="Unassembled WGS sequence"/>
</dbReference>
<feature type="compositionally biased region" description="Low complexity" evidence="1">
    <location>
        <begin position="287"/>
        <end position="304"/>
    </location>
</feature>
<keyword evidence="2" id="KW-1133">Transmembrane helix</keyword>
<feature type="compositionally biased region" description="Low complexity" evidence="1">
    <location>
        <begin position="153"/>
        <end position="164"/>
    </location>
</feature>
<organism evidence="3 4">
    <name type="scientific">Pholiota conissans</name>
    <dbReference type="NCBI Taxonomy" id="109636"/>
    <lineage>
        <taxon>Eukaryota</taxon>
        <taxon>Fungi</taxon>
        <taxon>Dikarya</taxon>
        <taxon>Basidiomycota</taxon>
        <taxon>Agaricomycotina</taxon>
        <taxon>Agaricomycetes</taxon>
        <taxon>Agaricomycetidae</taxon>
        <taxon>Agaricales</taxon>
        <taxon>Agaricineae</taxon>
        <taxon>Strophariaceae</taxon>
        <taxon>Pholiota</taxon>
    </lineage>
</organism>
<dbReference type="PANTHER" id="PTHR43310:SF4">
    <property type="entry name" value="AFR304WP"/>
    <property type="match status" value="1"/>
</dbReference>
<proteinExistence type="predicted"/>
<dbReference type="OrthoDB" id="3055241at2759"/>
<evidence type="ECO:0008006" key="5">
    <source>
        <dbReference type="Google" id="ProtNLM"/>
    </source>
</evidence>
<evidence type="ECO:0000313" key="4">
    <source>
        <dbReference type="Proteomes" id="UP000807469"/>
    </source>
</evidence>
<comment type="caution">
    <text evidence="3">The sequence shown here is derived from an EMBL/GenBank/DDBJ whole genome shotgun (WGS) entry which is preliminary data.</text>
</comment>
<feature type="compositionally biased region" description="Low complexity" evidence="1">
    <location>
        <begin position="213"/>
        <end position="225"/>
    </location>
</feature>
<feature type="region of interest" description="Disordered" evidence="1">
    <location>
        <begin position="213"/>
        <end position="357"/>
    </location>
</feature>
<keyword evidence="4" id="KW-1185">Reference proteome</keyword>
<feature type="compositionally biased region" description="Polar residues" evidence="1">
    <location>
        <begin position="85"/>
        <end position="109"/>
    </location>
</feature>
<dbReference type="InterPro" id="IPR052706">
    <property type="entry name" value="Membrane-Transporter-like"/>
</dbReference>
<keyword evidence="2" id="KW-0812">Transmembrane</keyword>
<name>A0A9P5Z9L9_9AGAR</name>
<evidence type="ECO:0000256" key="1">
    <source>
        <dbReference type="SAM" id="MobiDB-lite"/>
    </source>
</evidence>
<feature type="compositionally biased region" description="Polar residues" evidence="1">
    <location>
        <begin position="12"/>
        <end position="22"/>
    </location>
</feature>
<gene>
    <name evidence="3" type="ORF">BDN70DRAFT_276355</name>
</gene>
<feature type="region of interest" description="Disordered" evidence="1">
    <location>
        <begin position="1"/>
        <end position="109"/>
    </location>
</feature>
<sequence>MPDEGLGPSLQPGPSHTESISSFLGYMQRRLSDFAAPRREDGGQGSRDYATEESAAEGLTSQPDASNHHLNESPSLHRAGLLQPKSYNAPNSLMQTPDSIQPHSPDSIRATTVQLSKLAFPASVASGGGGVGSFRSFHDMAAAPPAVGANTGSADDQQPSDASSGFIFPQTLPLAESSSSTSSLGLDLEPDQTSILSPSLSSSFVRYLPSSAASASGSGSGLESSVATLPSPGSSERKKKPSGLSLLRPPSASNPTSPTSSRSSSLSSRGGPDVPALAESPAAVLSPVAPTETTPTATPMGTPRPLMPGLPPPVQSNANHVHWRRPGSLGRQADSSTPSPSAIFHSPPPSHGILDENTPLLSSQRQLHHVIDADALDILGSQFPPGAHHKLVNGLPSHHSAGGEDEDWGPRTVFSDALSRVRLHLGKPRLKVDSAELKATLKNQVYRAPEHARTAVKAIPAVLLGCLLNILDGVSYGMIIFPATGVFADLGPMGVSMFFVSAIVSQLVYTFGGSGFAGANGSMMIEVVVSTFRHRRG</sequence>
<evidence type="ECO:0000313" key="3">
    <source>
        <dbReference type="EMBL" id="KAF9483649.1"/>
    </source>
</evidence>
<feature type="compositionally biased region" description="Low complexity" evidence="1">
    <location>
        <begin position="249"/>
        <end position="272"/>
    </location>
</feature>
<reference evidence="3" key="1">
    <citation type="submission" date="2020-11" db="EMBL/GenBank/DDBJ databases">
        <authorList>
            <consortium name="DOE Joint Genome Institute"/>
            <person name="Ahrendt S."/>
            <person name="Riley R."/>
            <person name="Andreopoulos W."/>
            <person name="Labutti K."/>
            <person name="Pangilinan J."/>
            <person name="Ruiz-Duenas F.J."/>
            <person name="Barrasa J.M."/>
            <person name="Sanchez-Garcia M."/>
            <person name="Camarero S."/>
            <person name="Miyauchi S."/>
            <person name="Serrano A."/>
            <person name="Linde D."/>
            <person name="Babiker R."/>
            <person name="Drula E."/>
            <person name="Ayuso-Fernandez I."/>
            <person name="Pacheco R."/>
            <person name="Padilla G."/>
            <person name="Ferreira P."/>
            <person name="Barriuso J."/>
            <person name="Kellner H."/>
            <person name="Castanera R."/>
            <person name="Alfaro M."/>
            <person name="Ramirez L."/>
            <person name="Pisabarro A.G."/>
            <person name="Kuo A."/>
            <person name="Tritt A."/>
            <person name="Lipzen A."/>
            <person name="He G."/>
            <person name="Yan M."/>
            <person name="Ng V."/>
            <person name="Cullen D."/>
            <person name="Martin F."/>
            <person name="Rosso M.-N."/>
            <person name="Henrissat B."/>
            <person name="Hibbett D."/>
            <person name="Martinez A.T."/>
            <person name="Grigoriev I.V."/>
        </authorList>
    </citation>
    <scope>NUCLEOTIDE SEQUENCE</scope>
    <source>
        <strain evidence="3">CIRM-BRFM 674</strain>
    </source>
</reference>
<dbReference type="PANTHER" id="PTHR43310">
    <property type="entry name" value="SULFATE TRANSPORTER YBAR-RELATED"/>
    <property type="match status" value="1"/>
</dbReference>
<dbReference type="AlphaFoldDB" id="A0A9P5Z9L9"/>
<accession>A0A9P5Z9L9</accession>